<evidence type="ECO:0000313" key="5">
    <source>
        <dbReference type="Proteomes" id="UP000019482"/>
    </source>
</evidence>
<dbReference type="GeneID" id="29420377"/>
<keyword evidence="5" id="KW-1185">Reference proteome</keyword>
<keyword evidence="2" id="KW-0012">Acyltransferase</keyword>
<organism evidence="4 5">
    <name type="scientific">Clostridium tyrobutyricum DIVETGP</name>
    <dbReference type="NCBI Taxonomy" id="1408889"/>
    <lineage>
        <taxon>Bacteria</taxon>
        <taxon>Bacillati</taxon>
        <taxon>Bacillota</taxon>
        <taxon>Clostridia</taxon>
        <taxon>Eubacteriales</taxon>
        <taxon>Clostridiaceae</taxon>
        <taxon>Clostridium</taxon>
    </lineage>
</organism>
<dbReference type="GO" id="GO:0008080">
    <property type="term" value="F:N-acetyltransferase activity"/>
    <property type="evidence" value="ECO:0007669"/>
    <property type="project" value="UniProtKB-ARBA"/>
</dbReference>
<protein>
    <submittedName>
        <fullName evidence="4">NH2-acetyltransferase</fullName>
    </submittedName>
</protein>
<dbReference type="PANTHER" id="PTHR10908:SF0">
    <property type="entry name" value="SEROTONIN N-ACETYLTRANSFERASE"/>
    <property type="match status" value="1"/>
</dbReference>
<dbReference type="InterPro" id="IPR000182">
    <property type="entry name" value="GNAT_dom"/>
</dbReference>
<dbReference type="PANTHER" id="PTHR10908">
    <property type="entry name" value="SEROTONIN N-ACETYLTRANSFERASE"/>
    <property type="match status" value="1"/>
</dbReference>
<dbReference type="Gene3D" id="3.40.630.30">
    <property type="match status" value="1"/>
</dbReference>
<dbReference type="InterPro" id="IPR016181">
    <property type="entry name" value="Acyl_CoA_acyltransferase"/>
</dbReference>
<evidence type="ECO:0000256" key="1">
    <source>
        <dbReference type="ARBA" id="ARBA00022679"/>
    </source>
</evidence>
<dbReference type="Proteomes" id="UP000019482">
    <property type="component" value="Unassembled WGS sequence"/>
</dbReference>
<proteinExistence type="predicted"/>
<sequence>MDIIIRQALLKDLDTISKVEAICFPKAEAATRESLKQRLNTFSESFFVAEKDKKIIGFINGCIINGTVIYDELYEDSTLHIPNGDYQTIFGLDVIPNYRNHGIAAQLMNHMIDISKTSGRKGLVLTCKKRLIHYYEKFGYINKGISKSVHGGVQWYDMILKF</sequence>
<dbReference type="OrthoDB" id="9800962at2"/>
<dbReference type="InterPro" id="IPR051635">
    <property type="entry name" value="SNAT-like"/>
</dbReference>
<keyword evidence="1 4" id="KW-0808">Transferase</keyword>
<dbReference type="RefSeq" id="WP_017752215.1">
    <property type="nucleotide sequence ID" value="NZ_CBXI010000044.1"/>
</dbReference>
<dbReference type="SUPFAM" id="SSF55729">
    <property type="entry name" value="Acyl-CoA N-acyltransferases (Nat)"/>
    <property type="match status" value="1"/>
</dbReference>
<dbReference type="AlphaFoldDB" id="W6NLT8"/>
<reference evidence="4 5" key="1">
    <citation type="journal article" date="2015" name="Genome Announc.">
        <title>Draft Genome Sequence of Clostridium tyrobutyricum Strain DIVETGP, Isolated from Cow's Milk for Grana Padano Production.</title>
        <authorList>
            <person name="Soggiu A."/>
            <person name="Piras C."/>
            <person name="Gaiarsa S."/>
            <person name="Sassera D."/>
            <person name="Roncada P."/>
            <person name="Bendixen E."/>
            <person name="Brasca M."/>
            <person name="Bonizzi L."/>
        </authorList>
    </citation>
    <scope>NUCLEOTIDE SEQUENCE [LARGE SCALE GENOMIC DNA]</scope>
    <source>
        <strain evidence="4 5">DIVETGP</strain>
    </source>
</reference>
<gene>
    <name evidence="4" type="ORF">CTDIVETGP_2827</name>
</gene>
<dbReference type="Pfam" id="PF00583">
    <property type="entry name" value="Acetyltransf_1"/>
    <property type="match status" value="1"/>
</dbReference>
<evidence type="ECO:0000313" key="4">
    <source>
        <dbReference type="EMBL" id="CDL92757.1"/>
    </source>
</evidence>
<accession>W6NLT8</accession>
<dbReference type="PROSITE" id="PS51186">
    <property type="entry name" value="GNAT"/>
    <property type="match status" value="1"/>
</dbReference>
<comment type="caution">
    <text evidence="4">The sequence shown here is derived from an EMBL/GenBank/DDBJ whole genome shotgun (WGS) entry which is preliminary data.</text>
</comment>
<feature type="domain" description="N-acetyltransferase" evidence="3">
    <location>
        <begin position="3"/>
        <end position="162"/>
    </location>
</feature>
<dbReference type="EMBL" id="CBXI010000044">
    <property type="protein sequence ID" value="CDL92757.1"/>
    <property type="molecule type" value="Genomic_DNA"/>
</dbReference>
<evidence type="ECO:0000256" key="2">
    <source>
        <dbReference type="ARBA" id="ARBA00023315"/>
    </source>
</evidence>
<dbReference type="CDD" id="cd04301">
    <property type="entry name" value="NAT_SF"/>
    <property type="match status" value="1"/>
</dbReference>
<name>W6NLT8_CLOTY</name>
<evidence type="ECO:0000259" key="3">
    <source>
        <dbReference type="PROSITE" id="PS51186"/>
    </source>
</evidence>